<gene>
    <name evidence="2" type="ORF">AFR_26895</name>
</gene>
<proteinExistence type="predicted"/>
<dbReference type="PATRIC" id="fig|1246995.3.peg.5450"/>
<dbReference type="GO" id="GO:0009236">
    <property type="term" value="P:cobalamin biosynthetic process"/>
    <property type="evidence" value="ECO:0007669"/>
    <property type="project" value="InterPro"/>
</dbReference>
<dbReference type="InterPro" id="IPR052553">
    <property type="entry name" value="CbiG_hydrolase"/>
</dbReference>
<name>U5W6N7_9ACTN</name>
<dbReference type="PANTHER" id="PTHR37477:SF1">
    <property type="entry name" value="COBALT-PRECORRIN-5A HYDROLASE"/>
    <property type="match status" value="1"/>
</dbReference>
<evidence type="ECO:0000259" key="1">
    <source>
        <dbReference type="Pfam" id="PF01890"/>
    </source>
</evidence>
<dbReference type="KEGG" id="afs:AFR_26895"/>
<dbReference type="PANTHER" id="PTHR37477">
    <property type="entry name" value="COBALT-PRECORRIN-5A HYDROLASE"/>
    <property type="match status" value="1"/>
</dbReference>
<accession>U5W6N7</accession>
<dbReference type="InterPro" id="IPR002750">
    <property type="entry name" value="CobE/GbiG_C"/>
</dbReference>
<dbReference type="Pfam" id="PF01890">
    <property type="entry name" value="CbiG_C"/>
    <property type="match status" value="1"/>
</dbReference>
<reference evidence="2 3" key="1">
    <citation type="journal article" date="2014" name="J. Biotechnol.">
        <title>Complete genome sequence of the actinobacterium Actinoplanes friuliensis HAG 010964, producer of the lipopeptide antibiotic friulimycin.</title>
        <authorList>
            <person name="Ruckert C."/>
            <person name="Szczepanowski R."/>
            <person name="Albersmeier A."/>
            <person name="Goesmann A."/>
            <person name="Fischer N."/>
            <person name="Steinkamper A."/>
            <person name="Puhler A."/>
            <person name="Biener R."/>
            <person name="Schwartz D."/>
            <person name="Kalinowski J."/>
        </authorList>
    </citation>
    <scope>NUCLEOTIDE SEQUENCE [LARGE SCALE GENOMIC DNA]</scope>
    <source>
        <strain evidence="2 3">DSM 7358</strain>
    </source>
</reference>
<dbReference type="SUPFAM" id="SSF159664">
    <property type="entry name" value="CobE/GbiG C-terminal domain-like"/>
    <property type="match status" value="1"/>
</dbReference>
<organism evidence="2 3">
    <name type="scientific">Actinoplanes friuliensis DSM 7358</name>
    <dbReference type="NCBI Taxonomy" id="1246995"/>
    <lineage>
        <taxon>Bacteria</taxon>
        <taxon>Bacillati</taxon>
        <taxon>Actinomycetota</taxon>
        <taxon>Actinomycetes</taxon>
        <taxon>Micromonosporales</taxon>
        <taxon>Micromonosporaceae</taxon>
        <taxon>Actinoplanes</taxon>
    </lineage>
</organism>
<dbReference type="HOGENOM" id="CLU_087913_0_2_11"/>
<protein>
    <recommendedName>
        <fullName evidence="1">CobE/GbiG C-terminal domain-containing protein</fullName>
    </recommendedName>
</protein>
<evidence type="ECO:0000313" key="3">
    <source>
        <dbReference type="Proteomes" id="UP000017746"/>
    </source>
</evidence>
<dbReference type="Proteomes" id="UP000017746">
    <property type="component" value="Chromosome"/>
</dbReference>
<dbReference type="Gene3D" id="3.30.420.180">
    <property type="entry name" value="CobE/GbiG C-terminal domain"/>
    <property type="match status" value="1"/>
</dbReference>
<evidence type="ECO:0000313" key="2">
    <source>
        <dbReference type="EMBL" id="AGZ43640.1"/>
    </source>
</evidence>
<dbReference type="EMBL" id="CP006272">
    <property type="protein sequence ID" value="AGZ43640.1"/>
    <property type="molecule type" value="Genomic_DNA"/>
</dbReference>
<dbReference type="STRING" id="1246995.AFR_26895"/>
<keyword evidence="3" id="KW-1185">Reference proteome</keyword>
<feature type="domain" description="CobE/GbiG C-terminal" evidence="1">
    <location>
        <begin position="7"/>
        <end position="125"/>
    </location>
</feature>
<sequence>MTVTGLLVLGLGARSATPAADVEAGVSAALVQAGVLPAAITVLATLDRRAAEPGPRVLAERHGWRIVGYTAEELAAVDVPHPSETVARRSGTASVAEAAALLAAGPGASLVLPKRVVGGITVAMALSRN</sequence>
<dbReference type="AlphaFoldDB" id="U5W6N7"/>
<dbReference type="eggNOG" id="COG2073">
    <property type="taxonomic scope" value="Bacteria"/>
</dbReference>
<dbReference type="InterPro" id="IPR036518">
    <property type="entry name" value="CobE/GbiG_C_sf"/>
</dbReference>